<evidence type="ECO:0000256" key="1">
    <source>
        <dbReference type="SAM" id="SignalP"/>
    </source>
</evidence>
<accession>A0A380N006</accession>
<keyword evidence="1" id="KW-0732">Signal</keyword>
<evidence type="ECO:0000313" key="3">
    <source>
        <dbReference type="Proteomes" id="UP000254601"/>
    </source>
</evidence>
<protein>
    <submittedName>
        <fullName evidence="2">Uncharacterized protein</fullName>
    </submittedName>
</protein>
<dbReference type="Proteomes" id="UP000254601">
    <property type="component" value="Unassembled WGS sequence"/>
</dbReference>
<dbReference type="RefSeq" id="WP_072576477.1">
    <property type="nucleotide sequence ID" value="NZ_LWHB01000077.1"/>
</dbReference>
<dbReference type="EMBL" id="UHIC01000001">
    <property type="protein sequence ID" value="SUO97463.1"/>
    <property type="molecule type" value="Genomic_DNA"/>
</dbReference>
<sequence>MKKIALMLALAVAMPDAAEITIAYNSDPVSLDPMQELSAGSIQISTMLKAQYFPERDKCEAGIALMGI</sequence>
<feature type="signal peptide" evidence="1">
    <location>
        <begin position="1"/>
        <end position="18"/>
    </location>
</feature>
<keyword evidence="3" id="KW-1185">Reference proteome</keyword>
<evidence type="ECO:0000313" key="2">
    <source>
        <dbReference type="EMBL" id="SUO97463.1"/>
    </source>
</evidence>
<name>A0A380N006_9GAMM</name>
<dbReference type="AlphaFoldDB" id="A0A380N006"/>
<proteinExistence type="predicted"/>
<reference evidence="2 3" key="1">
    <citation type="submission" date="2018-06" db="EMBL/GenBank/DDBJ databases">
        <authorList>
            <consortium name="Pathogen Informatics"/>
            <person name="Doyle S."/>
        </authorList>
    </citation>
    <scope>NUCLEOTIDE SEQUENCE [LARGE SCALE GENOMIC DNA]</scope>
    <source>
        <strain evidence="2 3">NCTC13337</strain>
    </source>
</reference>
<organism evidence="2 3">
    <name type="scientific">Suttonella ornithocola</name>
    <dbReference type="NCBI Taxonomy" id="279832"/>
    <lineage>
        <taxon>Bacteria</taxon>
        <taxon>Pseudomonadati</taxon>
        <taxon>Pseudomonadota</taxon>
        <taxon>Gammaproteobacteria</taxon>
        <taxon>Cardiobacteriales</taxon>
        <taxon>Cardiobacteriaceae</taxon>
        <taxon>Suttonella</taxon>
    </lineage>
</organism>
<feature type="chain" id="PRO_5016773049" evidence="1">
    <location>
        <begin position="19"/>
        <end position="68"/>
    </location>
</feature>
<gene>
    <name evidence="2" type="ORF">NCTC13337_02442</name>
</gene>